<dbReference type="SMART" id="SM00342">
    <property type="entry name" value="HTH_ARAC"/>
    <property type="match status" value="1"/>
</dbReference>
<keyword evidence="3" id="KW-0804">Transcription</keyword>
<dbReference type="PROSITE" id="PS01124">
    <property type="entry name" value="HTH_ARAC_FAMILY_2"/>
    <property type="match status" value="1"/>
</dbReference>
<dbReference type="InterPro" id="IPR014710">
    <property type="entry name" value="RmlC-like_jellyroll"/>
</dbReference>
<dbReference type="GO" id="GO:0003700">
    <property type="term" value="F:DNA-binding transcription factor activity"/>
    <property type="evidence" value="ECO:0007669"/>
    <property type="project" value="InterPro"/>
</dbReference>
<dbReference type="RefSeq" id="WP_302769693.1">
    <property type="nucleotide sequence ID" value="NZ_JADNCL010000023.1"/>
</dbReference>
<comment type="caution">
    <text evidence="5">The sequence shown here is derived from an EMBL/GenBank/DDBJ whole genome shotgun (WGS) entry which is preliminary data.</text>
</comment>
<dbReference type="InterPro" id="IPR009057">
    <property type="entry name" value="Homeodomain-like_sf"/>
</dbReference>
<gene>
    <name evidence="5" type="ORF">PNE45_15150</name>
</gene>
<evidence type="ECO:0000256" key="1">
    <source>
        <dbReference type="ARBA" id="ARBA00023015"/>
    </source>
</evidence>
<dbReference type="Proteomes" id="UP001212823">
    <property type="component" value="Unassembled WGS sequence"/>
</dbReference>
<reference evidence="5" key="1">
    <citation type="submission" date="2023-01" db="EMBL/GenBank/DDBJ databases">
        <title>Human gut microbiome strain richness.</title>
        <authorList>
            <person name="Chen-Liaw A."/>
        </authorList>
    </citation>
    <scope>NUCLEOTIDE SEQUENCE</scope>
    <source>
        <strain evidence="5">1001283st1_D2_1001283B150209_150212</strain>
    </source>
</reference>
<name>A0AAP3Q555_9FIRM</name>
<evidence type="ECO:0000313" key="6">
    <source>
        <dbReference type="Proteomes" id="UP001212823"/>
    </source>
</evidence>
<keyword evidence="2" id="KW-0238">DNA-binding</keyword>
<dbReference type="GO" id="GO:0043565">
    <property type="term" value="F:sequence-specific DNA binding"/>
    <property type="evidence" value="ECO:0007669"/>
    <property type="project" value="InterPro"/>
</dbReference>
<dbReference type="InterPro" id="IPR018060">
    <property type="entry name" value="HTH_AraC"/>
</dbReference>
<dbReference type="InterPro" id="IPR003313">
    <property type="entry name" value="AraC-bd"/>
</dbReference>
<dbReference type="Pfam" id="PF02311">
    <property type="entry name" value="AraC_binding"/>
    <property type="match status" value="1"/>
</dbReference>
<dbReference type="EMBL" id="JAQLYE010000049">
    <property type="protein sequence ID" value="MDB8019345.1"/>
    <property type="molecule type" value="Genomic_DNA"/>
</dbReference>
<dbReference type="SUPFAM" id="SSF51182">
    <property type="entry name" value="RmlC-like cupins"/>
    <property type="match status" value="1"/>
</dbReference>
<keyword evidence="1" id="KW-0805">Transcription regulation</keyword>
<dbReference type="PANTHER" id="PTHR43280">
    <property type="entry name" value="ARAC-FAMILY TRANSCRIPTIONAL REGULATOR"/>
    <property type="match status" value="1"/>
</dbReference>
<dbReference type="Pfam" id="PF12833">
    <property type="entry name" value="HTH_18"/>
    <property type="match status" value="1"/>
</dbReference>
<evidence type="ECO:0000256" key="3">
    <source>
        <dbReference type="ARBA" id="ARBA00023163"/>
    </source>
</evidence>
<sequence>MNLKSSINNFVEKNNFFPGQSLNYDQYLFMHSGLASTLNSFHRGLQDLISISAWTTSIEGIQHIAYLPMNVKQIHCAKIQFSNGMQTTAHSHNYVELIFVIEGTLSMQISGKSITFHSNEICLINTETVHSEYLYTQNTVILCLGIDDLFFDQYSISSPSEDYTFYLKKLINQKRTEYLYMLFSPIKQKITRTASTFELIMQELMDELPGKKRLLIGYVERIIDLLTKEYQIHIAQIDKKELHAAIVKSICEYIQNTLPTVSVNDISEKFNYNPDYLNRLFKKEMKMNLSNYIQESRVHRAYDLLISTDLSVEAISHQAGYHNIGFFYQKFKQIYGATPHNIRKNSLG</sequence>
<dbReference type="AlphaFoldDB" id="A0AAP3Q555"/>
<dbReference type="SUPFAM" id="SSF46689">
    <property type="entry name" value="Homeodomain-like"/>
    <property type="match status" value="2"/>
</dbReference>
<evidence type="ECO:0000313" key="5">
    <source>
        <dbReference type="EMBL" id="MDB8019345.1"/>
    </source>
</evidence>
<dbReference type="Gene3D" id="1.10.10.60">
    <property type="entry name" value="Homeodomain-like"/>
    <property type="match status" value="2"/>
</dbReference>
<dbReference type="Gene3D" id="2.60.120.10">
    <property type="entry name" value="Jelly Rolls"/>
    <property type="match status" value="1"/>
</dbReference>
<feature type="domain" description="HTH araC/xylS-type" evidence="4">
    <location>
        <begin position="248"/>
        <end position="345"/>
    </location>
</feature>
<evidence type="ECO:0000256" key="2">
    <source>
        <dbReference type="ARBA" id="ARBA00023125"/>
    </source>
</evidence>
<dbReference type="InterPro" id="IPR011051">
    <property type="entry name" value="RmlC_Cupin_sf"/>
</dbReference>
<protein>
    <submittedName>
        <fullName evidence="5">AraC family transcriptional regulator</fullName>
    </submittedName>
</protein>
<dbReference type="PANTHER" id="PTHR43280:SF2">
    <property type="entry name" value="HTH-TYPE TRANSCRIPTIONAL REGULATOR EXSA"/>
    <property type="match status" value="1"/>
</dbReference>
<proteinExistence type="predicted"/>
<organism evidence="5 6">
    <name type="scientific">Agathobacter rectalis</name>
    <dbReference type="NCBI Taxonomy" id="39491"/>
    <lineage>
        <taxon>Bacteria</taxon>
        <taxon>Bacillati</taxon>
        <taxon>Bacillota</taxon>
        <taxon>Clostridia</taxon>
        <taxon>Lachnospirales</taxon>
        <taxon>Lachnospiraceae</taxon>
        <taxon>Agathobacter</taxon>
    </lineage>
</organism>
<accession>A0AAP3Q555</accession>
<evidence type="ECO:0000259" key="4">
    <source>
        <dbReference type="PROSITE" id="PS01124"/>
    </source>
</evidence>